<evidence type="ECO:0000259" key="2">
    <source>
        <dbReference type="Pfam" id="PF22974"/>
    </source>
</evidence>
<evidence type="ECO:0000313" key="3">
    <source>
        <dbReference type="EMBL" id="GJE85182.1"/>
    </source>
</evidence>
<keyword evidence="1" id="KW-0732">Signal</keyword>
<gene>
    <name evidence="3" type="ORF">PsYK624_012600</name>
</gene>
<name>A0A9P3L8Z3_9APHY</name>
<reference evidence="3 4" key="1">
    <citation type="submission" date="2021-08" db="EMBL/GenBank/DDBJ databases">
        <title>Draft Genome Sequence of Phanerochaete sordida strain YK-624.</title>
        <authorList>
            <person name="Mori T."/>
            <person name="Dohra H."/>
            <person name="Suzuki T."/>
            <person name="Kawagishi H."/>
            <person name="Hirai H."/>
        </authorList>
    </citation>
    <scope>NUCLEOTIDE SEQUENCE [LARGE SCALE GENOMIC DNA]</scope>
    <source>
        <strain evidence="3 4">YK-624</strain>
    </source>
</reference>
<comment type="caution">
    <text evidence="3">The sequence shown here is derived from an EMBL/GenBank/DDBJ whole genome shotgun (WGS) entry which is preliminary data.</text>
</comment>
<keyword evidence="4" id="KW-1185">Reference proteome</keyword>
<dbReference type="Pfam" id="PF22974">
    <property type="entry name" value="DUF7029"/>
    <property type="match status" value="1"/>
</dbReference>
<sequence>MRISHSIVFAALATVTLAVSPRLVPAKRGATSLGKRSLWRRDIIPKEEVILSYAISPYHPPSAAVTLAAHDERPIILVEDLDYLLHSVSCYGSRSNALGHTITLEFLDEDAFQLAAAEWLALQTFAVVTAHAGCNAADEHGAWRVTAALADIPRLNLILMVEPVELRDIIRSFGVAYSHTGIQTWAPNNTPHLSRRDEHGFDNTTTFGYNSTLPPRLALFPPNSTLNSSVSEDTLQNLTSAGLAITCVDCTFTTDITLGFDLQVDVGDLACITSSEKCFTLNVASMNVTIDQFEQYAALEVFIADEVNAGADYKILEFAVSDTLVIPSLVEIGPVLGLEIAFELDLAGSINFTVGAGAHIPSGAYASVSLLNVTDGGWDPTFTATGWDGSGVDQVPFRLNAGELNITTSAALAPYVGLAFTVLDAGAELRLVQNMPKFEADAGVLADVNRDCMPIGADDYESFGTAFSFGGGLKLSTEAELILEEGKIFGDGIPDDWDISLWDRDLPFSPLLSINDTSCFVLVEDTPNTADFARVALAGVPAVTGTLLTALYAVPTWDFNKIESYYSANGALPTNVNYTQMVQATTVPTNLQAAVIKAVAPSAAPNASSSGGSSSGGSGSSSSAAVGKDTASVAALCMSLFIGIISVL</sequence>
<evidence type="ECO:0000313" key="4">
    <source>
        <dbReference type="Proteomes" id="UP000703269"/>
    </source>
</evidence>
<dbReference type="EMBL" id="BPQB01000002">
    <property type="protein sequence ID" value="GJE85182.1"/>
    <property type="molecule type" value="Genomic_DNA"/>
</dbReference>
<dbReference type="Proteomes" id="UP000703269">
    <property type="component" value="Unassembled WGS sequence"/>
</dbReference>
<dbReference type="OrthoDB" id="2793484at2759"/>
<proteinExistence type="predicted"/>
<protein>
    <recommendedName>
        <fullName evidence="2">DUF7029 domain-containing protein</fullName>
    </recommendedName>
</protein>
<accession>A0A9P3L8Z3</accession>
<evidence type="ECO:0000256" key="1">
    <source>
        <dbReference type="SAM" id="SignalP"/>
    </source>
</evidence>
<dbReference type="AlphaFoldDB" id="A0A9P3L8Z3"/>
<feature type="signal peptide" evidence="1">
    <location>
        <begin position="1"/>
        <end position="18"/>
    </location>
</feature>
<dbReference type="InterPro" id="IPR054293">
    <property type="entry name" value="DUF7029"/>
</dbReference>
<feature type="domain" description="DUF7029" evidence="2">
    <location>
        <begin position="69"/>
        <end position="173"/>
    </location>
</feature>
<feature type="chain" id="PRO_5040505525" description="DUF7029 domain-containing protein" evidence="1">
    <location>
        <begin position="19"/>
        <end position="648"/>
    </location>
</feature>
<organism evidence="3 4">
    <name type="scientific">Phanerochaete sordida</name>
    <dbReference type="NCBI Taxonomy" id="48140"/>
    <lineage>
        <taxon>Eukaryota</taxon>
        <taxon>Fungi</taxon>
        <taxon>Dikarya</taxon>
        <taxon>Basidiomycota</taxon>
        <taxon>Agaricomycotina</taxon>
        <taxon>Agaricomycetes</taxon>
        <taxon>Polyporales</taxon>
        <taxon>Phanerochaetaceae</taxon>
        <taxon>Phanerochaete</taxon>
    </lineage>
</organism>